<dbReference type="GO" id="GO:0005524">
    <property type="term" value="F:ATP binding"/>
    <property type="evidence" value="ECO:0007669"/>
    <property type="project" value="UniProtKB-KW"/>
</dbReference>
<dbReference type="SMART" id="SM00382">
    <property type="entry name" value="AAA"/>
    <property type="match status" value="1"/>
</dbReference>
<dbReference type="CDD" id="cd03230">
    <property type="entry name" value="ABC_DR_subfamily_A"/>
    <property type="match status" value="1"/>
</dbReference>
<dbReference type="InterPro" id="IPR003593">
    <property type="entry name" value="AAA+_ATPase"/>
</dbReference>
<keyword evidence="8" id="KW-1185">Reference proteome</keyword>
<dbReference type="Proteomes" id="UP000275461">
    <property type="component" value="Unassembled WGS sequence"/>
</dbReference>
<dbReference type="InterPro" id="IPR027417">
    <property type="entry name" value="P-loop_NTPase"/>
</dbReference>
<dbReference type="EMBL" id="RCDA01000004">
    <property type="protein sequence ID" value="RLK47137.1"/>
    <property type="molecule type" value="Genomic_DNA"/>
</dbReference>
<dbReference type="PANTHER" id="PTHR43335:SF4">
    <property type="entry name" value="ABC TRANSPORTER, ATP-BINDING PROTEIN"/>
    <property type="match status" value="1"/>
</dbReference>
<dbReference type="Pfam" id="PF00005">
    <property type="entry name" value="ABC_tran"/>
    <property type="match status" value="1"/>
</dbReference>
<dbReference type="SUPFAM" id="SSF52540">
    <property type="entry name" value="P-loop containing nucleoside triphosphate hydrolases"/>
    <property type="match status" value="1"/>
</dbReference>
<dbReference type="PANTHER" id="PTHR43335">
    <property type="entry name" value="ABC TRANSPORTER, ATP-BINDING PROTEIN"/>
    <property type="match status" value="1"/>
</dbReference>
<dbReference type="InterPro" id="IPR003439">
    <property type="entry name" value="ABC_transporter-like_ATP-bd"/>
</dbReference>
<organism evidence="7 8">
    <name type="scientific">Alkalispirillum mobile</name>
    <dbReference type="NCBI Taxonomy" id="85925"/>
    <lineage>
        <taxon>Bacteria</taxon>
        <taxon>Pseudomonadati</taxon>
        <taxon>Pseudomonadota</taxon>
        <taxon>Gammaproteobacteria</taxon>
        <taxon>Chromatiales</taxon>
        <taxon>Ectothiorhodospiraceae</taxon>
        <taxon>Alkalispirillum</taxon>
    </lineage>
</organism>
<proteinExistence type="inferred from homology"/>
<keyword evidence="2" id="KW-0813">Transport</keyword>
<evidence type="ECO:0000256" key="5">
    <source>
        <dbReference type="SAM" id="MobiDB-lite"/>
    </source>
</evidence>
<sequence length="323" mass="34911">MPDSTPTPECRTAGPADEDTATAPLLQAEQLSCRYAGHTALEDFSLTVYPGEVVGLLGPNGAGKSTALKLLAGVMPPSDGRVRLAGRDLLDRGLRYRRQLGYLPERPPLYPEMRVRAYLRFCARLRHTPQAAAAVDTALAECGLESVAGRRLDQLSQGYRQRVGIAQAIVHRPALIVLDEPTVGLDPLQLQGIRTLIRRLRGEHAIILSSHILPEIQALADRVVILNRGRICHQGPTHTDADWISARFRDRPDASALGGLPGIAQAKPLTGDHWQIRLSPGTAPETVLAEVAAQDWGLLAWQPGGDALEQIFLKATEGTGDTP</sequence>
<dbReference type="PROSITE" id="PS50893">
    <property type="entry name" value="ABC_TRANSPORTER_2"/>
    <property type="match status" value="1"/>
</dbReference>
<evidence type="ECO:0000256" key="2">
    <source>
        <dbReference type="ARBA" id="ARBA00022448"/>
    </source>
</evidence>
<evidence type="ECO:0000256" key="3">
    <source>
        <dbReference type="ARBA" id="ARBA00022741"/>
    </source>
</evidence>
<dbReference type="Gene3D" id="3.40.50.300">
    <property type="entry name" value="P-loop containing nucleotide triphosphate hydrolases"/>
    <property type="match status" value="1"/>
</dbReference>
<dbReference type="GO" id="GO:0016887">
    <property type="term" value="F:ATP hydrolysis activity"/>
    <property type="evidence" value="ECO:0007669"/>
    <property type="project" value="InterPro"/>
</dbReference>
<protein>
    <submittedName>
        <fullName evidence="7">ABC-2 type transport system ATP-binding protein</fullName>
    </submittedName>
</protein>
<evidence type="ECO:0000313" key="7">
    <source>
        <dbReference type="EMBL" id="RLK47137.1"/>
    </source>
</evidence>
<comment type="similarity">
    <text evidence="1">Belongs to the ABC transporter superfamily.</text>
</comment>
<reference evidence="7 8" key="1">
    <citation type="submission" date="2018-10" db="EMBL/GenBank/DDBJ databases">
        <title>Genomic Encyclopedia of Type Strains, Phase IV (KMG-IV): sequencing the most valuable type-strain genomes for metagenomic binning, comparative biology and taxonomic classification.</title>
        <authorList>
            <person name="Goeker M."/>
        </authorList>
    </citation>
    <scope>NUCLEOTIDE SEQUENCE [LARGE SCALE GENOMIC DNA]</scope>
    <source>
        <strain evidence="7 8">DSM 12769</strain>
    </source>
</reference>
<keyword evidence="3" id="KW-0547">Nucleotide-binding</keyword>
<comment type="caution">
    <text evidence="7">The sequence shown here is derived from an EMBL/GenBank/DDBJ whole genome shotgun (WGS) entry which is preliminary data.</text>
</comment>
<dbReference type="AlphaFoldDB" id="A0A498BW74"/>
<name>A0A498BW74_9GAMM</name>
<feature type="region of interest" description="Disordered" evidence="5">
    <location>
        <begin position="1"/>
        <end position="21"/>
    </location>
</feature>
<accession>A0A498BW74</accession>
<gene>
    <name evidence="7" type="ORF">DFR31_2456</name>
</gene>
<keyword evidence="4 7" id="KW-0067">ATP-binding</keyword>
<evidence type="ECO:0000256" key="1">
    <source>
        <dbReference type="ARBA" id="ARBA00005417"/>
    </source>
</evidence>
<evidence type="ECO:0000256" key="4">
    <source>
        <dbReference type="ARBA" id="ARBA00022840"/>
    </source>
</evidence>
<evidence type="ECO:0000313" key="8">
    <source>
        <dbReference type="Proteomes" id="UP000275461"/>
    </source>
</evidence>
<evidence type="ECO:0000259" key="6">
    <source>
        <dbReference type="PROSITE" id="PS50893"/>
    </source>
</evidence>
<feature type="domain" description="ABC transporter" evidence="6">
    <location>
        <begin position="26"/>
        <end position="253"/>
    </location>
</feature>
<dbReference type="RefSeq" id="WP_170153689.1">
    <property type="nucleotide sequence ID" value="NZ_RCDA01000004.1"/>
</dbReference>